<keyword evidence="3" id="KW-0444">Lipid biosynthesis</keyword>
<keyword evidence="6 13" id="KW-1133">Transmembrane helix</keyword>
<evidence type="ECO:0000256" key="13">
    <source>
        <dbReference type="PROSITE-ProRule" id="PRU01087"/>
    </source>
</evidence>
<feature type="transmembrane region" description="Helical" evidence="14">
    <location>
        <begin position="114"/>
        <end position="138"/>
    </location>
</feature>
<feature type="transmembrane region" description="Helical" evidence="14">
    <location>
        <begin position="28"/>
        <end position="48"/>
    </location>
</feature>
<feature type="transmembrane region" description="Helical" evidence="14">
    <location>
        <begin position="145"/>
        <end position="168"/>
    </location>
</feature>
<evidence type="ECO:0000256" key="10">
    <source>
        <dbReference type="ARBA" id="ARBA00023166"/>
    </source>
</evidence>
<organism evidence="16">
    <name type="scientific">Wollemia nobilis</name>
    <dbReference type="NCBI Taxonomy" id="56998"/>
    <lineage>
        <taxon>Eukaryota</taxon>
        <taxon>Viridiplantae</taxon>
        <taxon>Streptophyta</taxon>
        <taxon>Embryophyta</taxon>
        <taxon>Tracheophyta</taxon>
        <taxon>Spermatophyta</taxon>
        <taxon>Pinopsida</taxon>
        <taxon>Pinidae</taxon>
        <taxon>Conifers II</taxon>
        <taxon>Araucariales</taxon>
        <taxon>Araucariaceae</taxon>
        <taxon>Wollemia</taxon>
    </lineage>
</organism>
<dbReference type="EMBL" id="GCHU01016831">
    <property type="protein sequence ID" value="JAG86269.1"/>
    <property type="molecule type" value="Transcribed_RNA"/>
</dbReference>
<keyword evidence="4 13" id="KW-0812">Transmembrane</keyword>
<evidence type="ECO:0000256" key="7">
    <source>
        <dbReference type="ARBA" id="ARBA00023011"/>
    </source>
</evidence>
<dbReference type="GO" id="GO:0005783">
    <property type="term" value="C:endoplasmic reticulum"/>
    <property type="evidence" value="ECO:0007669"/>
    <property type="project" value="TreeGrafter"/>
</dbReference>
<keyword evidence="11" id="KW-0753">Steroid metabolism</keyword>
<name>A0A0C9RRV1_9CONI</name>
<keyword evidence="9 13" id="KW-0472">Membrane</keyword>
<evidence type="ECO:0000256" key="8">
    <source>
        <dbReference type="ARBA" id="ARBA00023098"/>
    </source>
</evidence>
<evidence type="ECO:0000256" key="11">
    <source>
        <dbReference type="ARBA" id="ARBA00023221"/>
    </source>
</evidence>
<dbReference type="PANTHER" id="PTHR14207">
    <property type="entry name" value="STEROL ISOMERASE"/>
    <property type="match status" value="1"/>
</dbReference>
<evidence type="ECO:0000256" key="2">
    <source>
        <dbReference type="ARBA" id="ARBA00008337"/>
    </source>
</evidence>
<keyword evidence="5" id="KW-0752">Steroid biosynthesis</keyword>
<dbReference type="GO" id="GO:0000247">
    <property type="term" value="F:C-8 sterol isomerase activity"/>
    <property type="evidence" value="ECO:0007669"/>
    <property type="project" value="TreeGrafter"/>
</dbReference>
<evidence type="ECO:0000256" key="14">
    <source>
        <dbReference type="SAM" id="Phobius"/>
    </source>
</evidence>
<evidence type="ECO:0000259" key="15">
    <source>
        <dbReference type="PROSITE" id="PS51751"/>
    </source>
</evidence>
<evidence type="ECO:0000256" key="6">
    <source>
        <dbReference type="ARBA" id="ARBA00022989"/>
    </source>
</evidence>
<protein>
    <submittedName>
        <fullName evidence="16">TSA: Wollemia nobilis Ref_Wollemi_Transcript_16932_919 transcribed RNA sequence</fullName>
    </submittedName>
</protein>
<evidence type="ECO:0000256" key="5">
    <source>
        <dbReference type="ARBA" id="ARBA00022955"/>
    </source>
</evidence>
<evidence type="ECO:0000256" key="1">
    <source>
        <dbReference type="ARBA" id="ARBA00004141"/>
    </source>
</evidence>
<dbReference type="InterPro" id="IPR007905">
    <property type="entry name" value="EBP"/>
</dbReference>
<dbReference type="GO" id="GO:0004769">
    <property type="term" value="F:steroid Delta-isomerase activity"/>
    <property type="evidence" value="ECO:0007669"/>
    <property type="project" value="TreeGrafter"/>
</dbReference>
<sequence>MGDVVDHPYSPRDLQLPGYVPLFFSQSYIVGVYGAASTFVFLLIWIISGRCSKISTIDRFLMCWWAFTGLTHMILEGYFVFAPDFYKLKSSVYLAEVWKEYSKGDSRYVARDSAVVTLEGITAVLAGPASILAVYAIGKRKPYSYLLQFGVSLGQLYGDIIYFVTALLEGDNFSVSRFYYWAYFIVLNSFWLVIPMLIAIRCWKIVTRAFSTEKSKQL</sequence>
<dbReference type="PROSITE" id="PS51751">
    <property type="entry name" value="EXPERA"/>
    <property type="match status" value="1"/>
</dbReference>
<keyword evidence="7" id="KW-0756">Sterol biosynthesis</keyword>
<keyword evidence="8" id="KW-0443">Lipid metabolism</keyword>
<feature type="domain" description="EXPERA" evidence="15">
    <location>
        <begin position="57"/>
        <end position="199"/>
    </location>
</feature>
<dbReference type="GO" id="GO:0047750">
    <property type="term" value="F:cholestenol delta-isomerase activity"/>
    <property type="evidence" value="ECO:0007669"/>
    <property type="project" value="InterPro"/>
</dbReference>
<dbReference type="GO" id="GO:0016126">
    <property type="term" value="P:sterol biosynthetic process"/>
    <property type="evidence" value="ECO:0007669"/>
    <property type="project" value="UniProtKB-KW"/>
</dbReference>
<dbReference type="InterPro" id="IPR033118">
    <property type="entry name" value="EXPERA"/>
</dbReference>
<evidence type="ECO:0000256" key="9">
    <source>
        <dbReference type="ARBA" id="ARBA00023136"/>
    </source>
</evidence>
<feature type="transmembrane region" description="Helical" evidence="14">
    <location>
        <begin position="180"/>
        <end position="200"/>
    </location>
</feature>
<evidence type="ECO:0000256" key="12">
    <source>
        <dbReference type="ARBA" id="ARBA00023235"/>
    </source>
</evidence>
<proteinExistence type="inferred from homology"/>
<reference evidence="16" key="1">
    <citation type="submission" date="2015-02" db="EMBL/GenBank/DDBJ databases">
        <title>A transcriptome of Wollemia nobilis - a relic of Gondwana.</title>
        <authorList>
            <person name="Chia J.Y."/>
            <person name="Leong Y.S."/>
            <person name="Abdul Karim S."/>
            <person name="Wan Azmi N."/>
            <person name="Hercus R."/>
            <person name="Croft L."/>
        </authorList>
    </citation>
    <scope>NUCLEOTIDE SEQUENCE</scope>
    <source>
        <strain evidence="16">MaeBrown</strain>
        <tissue evidence="16">Leaf</tissue>
    </source>
</reference>
<evidence type="ECO:0000313" key="16">
    <source>
        <dbReference type="EMBL" id="JAG86269.1"/>
    </source>
</evidence>
<comment type="similarity">
    <text evidence="2">Belongs to the EBP family.</text>
</comment>
<accession>A0A0C9RRV1</accession>
<dbReference type="Pfam" id="PF05241">
    <property type="entry name" value="EBP"/>
    <property type="match status" value="1"/>
</dbReference>
<feature type="transmembrane region" description="Helical" evidence="14">
    <location>
        <begin position="60"/>
        <end position="81"/>
    </location>
</feature>
<keyword evidence="12" id="KW-0413">Isomerase</keyword>
<dbReference type="GO" id="GO:0016020">
    <property type="term" value="C:membrane"/>
    <property type="evidence" value="ECO:0007669"/>
    <property type="project" value="UniProtKB-SubCell"/>
</dbReference>
<comment type="subcellular location">
    <subcellularLocation>
        <location evidence="1">Membrane</location>
        <topology evidence="1">Multi-pass membrane protein</topology>
    </subcellularLocation>
</comment>
<dbReference type="AlphaFoldDB" id="A0A0C9RRV1"/>
<evidence type="ECO:0000256" key="3">
    <source>
        <dbReference type="ARBA" id="ARBA00022516"/>
    </source>
</evidence>
<evidence type="ECO:0000256" key="4">
    <source>
        <dbReference type="ARBA" id="ARBA00022692"/>
    </source>
</evidence>
<keyword evidence="10" id="KW-1207">Sterol metabolism</keyword>
<dbReference type="PANTHER" id="PTHR14207:SF0">
    <property type="entry name" value="3-BETA-HYDROXYSTEROID-DELTA(8),DELTA(7)-ISOMERASE"/>
    <property type="match status" value="1"/>
</dbReference>